<dbReference type="SUPFAM" id="SSF56281">
    <property type="entry name" value="Metallo-hydrolase/oxidoreductase"/>
    <property type="match status" value="1"/>
</dbReference>
<dbReference type="CDD" id="cd07731">
    <property type="entry name" value="ComA-like_MBL-fold"/>
    <property type="match status" value="1"/>
</dbReference>
<comment type="subcellular location">
    <subcellularLocation>
        <location evidence="1">Cell membrane</location>
        <topology evidence="1">Multi-pass membrane protein</topology>
    </subcellularLocation>
</comment>
<feature type="region of interest" description="Disordered" evidence="6">
    <location>
        <begin position="739"/>
        <end position="806"/>
    </location>
</feature>
<dbReference type="SMART" id="SM00849">
    <property type="entry name" value="Lactamase_B"/>
    <property type="match status" value="1"/>
</dbReference>
<feature type="transmembrane region" description="Helical" evidence="7">
    <location>
        <begin position="471"/>
        <end position="490"/>
    </location>
</feature>
<dbReference type="AlphaFoldDB" id="A0A411YBS8"/>
<keyword evidence="4 7" id="KW-1133">Transmembrane helix</keyword>
<dbReference type="KEGG" id="erz:ER308_03090"/>
<dbReference type="OrthoDB" id="7177610at2"/>
<dbReference type="NCBIfam" id="TIGR00360">
    <property type="entry name" value="ComEC_N-term"/>
    <property type="match status" value="1"/>
</dbReference>
<dbReference type="GO" id="GO:0016787">
    <property type="term" value="F:hydrolase activity"/>
    <property type="evidence" value="ECO:0007669"/>
    <property type="project" value="UniProtKB-KW"/>
</dbReference>
<feature type="transmembrane region" description="Helical" evidence="7">
    <location>
        <begin position="43"/>
        <end position="63"/>
    </location>
</feature>
<feature type="transmembrane region" description="Helical" evidence="7">
    <location>
        <begin position="387"/>
        <end position="412"/>
    </location>
</feature>
<evidence type="ECO:0000256" key="5">
    <source>
        <dbReference type="ARBA" id="ARBA00023136"/>
    </source>
</evidence>
<dbReference type="InterPro" id="IPR052159">
    <property type="entry name" value="Competence_DNA_uptake"/>
</dbReference>
<dbReference type="Pfam" id="PF03772">
    <property type="entry name" value="Competence"/>
    <property type="match status" value="1"/>
</dbReference>
<sequence length="888" mass="91223">MSTASAVLLAAALWVGSLLQAPWWAIAGGLGLASGAVFLARRFPRAALAVAVAAMVLAGAGLAGTRLELAERGPLEALTGGGAAEVRATAVTEARPTDLGAWQLVRVDRIDERPARQRALLRHDALADGVPLGARVRMRASATALDGDGFDAHLRHLGAVAAVEPHGSIERLAPPGPALAVTGRIREDARALFEATLPPERAALLAGLTTGDRTEASPEQRDRFAAAGLSHLVVVSGKHTGLVLAVVLGLGGAAGLGFRGQRVLALVALAWFVVLVRWQPSVLRAGLVAALVLLAGLLGRGHAAPRVLAGAVVVLLLADPLLARHLGFVLSVLATAGVVTVAPAVAGRARGPRWFRWTLGATVGAQLGVTPVLLATDGGVPLASLPANLVAAPAAAVAQVLGLVAAALAGVAEPAAASAARLADPALRVVLWSAEAFTALPRLEPHHLVSPIAGVVLLAAALAPWRRAVAVAVLLVGLATAVAVGARPAGAPDGLRIRALDVGVGDALLVEAPDPAGGTARLLYDGGPQPDAASAHLRRLRVRDLDVVVASHGHLDHVAGLPEVLERVDVGALVVGASPEPPASDVAAAVHEAADAADVPIEELAAGEAFALGAARVEVLNPPRGGLGHDDLNEHSLVLRVESPDGSVLLTGDAEEGAQRRLLATESHRLPVDVLQVPHHGASTNAEGFLGAVGARVGVISVGAENPYGHPTDRTLGELAGAGTEVARTDEDGTVMVTLDGGRVHVHRRRRARARPPSTAPDRRGRPPSTAPDRRGRPSADRQRGGSDTPRVSIDRGGSNPSLRARYRDGIRRRSVCGVPDARSECPPGVSPRGRRRVAPCRAHRLRARDDPALRAVVVGRWRTGDARVHRGDPMVARSVPVCPAPVQ</sequence>
<dbReference type="EMBL" id="CP036402">
    <property type="protein sequence ID" value="QBI18646.1"/>
    <property type="molecule type" value="Genomic_DNA"/>
</dbReference>
<dbReference type="RefSeq" id="WP_131153644.1">
    <property type="nucleotide sequence ID" value="NZ_CP036402.1"/>
</dbReference>
<feature type="transmembrane region" description="Helical" evidence="7">
    <location>
        <begin position="240"/>
        <end position="258"/>
    </location>
</feature>
<dbReference type="InterPro" id="IPR036866">
    <property type="entry name" value="RibonucZ/Hydroxyglut_hydro"/>
</dbReference>
<dbReference type="PANTHER" id="PTHR30619:SF7">
    <property type="entry name" value="BETA-LACTAMASE DOMAIN PROTEIN"/>
    <property type="match status" value="1"/>
</dbReference>
<dbReference type="InterPro" id="IPR035681">
    <property type="entry name" value="ComA-like_MBL"/>
</dbReference>
<dbReference type="PANTHER" id="PTHR30619">
    <property type="entry name" value="DNA INTERNALIZATION/COMPETENCE PROTEIN COMEC/REC2"/>
    <property type="match status" value="1"/>
</dbReference>
<evidence type="ECO:0000259" key="8">
    <source>
        <dbReference type="SMART" id="SM00849"/>
    </source>
</evidence>
<keyword evidence="3 7" id="KW-0812">Transmembrane</keyword>
<feature type="transmembrane region" description="Helical" evidence="7">
    <location>
        <begin position="278"/>
        <end position="298"/>
    </location>
</feature>
<gene>
    <name evidence="9" type="ORF">ER308_03090</name>
</gene>
<evidence type="ECO:0000256" key="6">
    <source>
        <dbReference type="SAM" id="MobiDB-lite"/>
    </source>
</evidence>
<feature type="compositionally biased region" description="Basic and acidic residues" evidence="6">
    <location>
        <begin position="772"/>
        <end position="785"/>
    </location>
</feature>
<keyword evidence="5 7" id="KW-0472">Membrane</keyword>
<feature type="transmembrane region" description="Helical" evidence="7">
    <location>
        <begin position="354"/>
        <end position="375"/>
    </location>
</feature>
<feature type="domain" description="Metallo-beta-lactamase" evidence="8">
    <location>
        <begin position="504"/>
        <end position="704"/>
    </location>
</feature>
<evidence type="ECO:0000256" key="7">
    <source>
        <dbReference type="SAM" id="Phobius"/>
    </source>
</evidence>
<evidence type="ECO:0000313" key="10">
    <source>
        <dbReference type="Proteomes" id="UP000291469"/>
    </source>
</evidence>
<protein>
    <submittedName>
        <fullName evidence="9">MBL fold metallo-hydrolase</fullName>
    </submittedName>
</protein>
<evidence type="ECO:0000256" key="3">
    <source>
        <dbReference type="ARBA" id="ARBA00022692"/>
    </source>
</evidence>
<evidence type="ECO:0000256" key="2">
    <source>
        <dbReference type="ARBA" id="ARBA00022475"/>
    </source>
</evidence>
<keyword evidence="9" id="KW-0378">Hydrolase</keyword>
<keyword evidence="10" id="KW-1185">Reference proteome</keyword>
<dbReference type="GO" id="GO:0005886">
    <property type="term" value="C:plasma membrane"/>
    <property type="evidence" value="ECO:0007669"/>
    <property type="project" value="UniProtKB-SubCell"/>
</dbReference>
<dbReference type="Pfam" id="PF00753">
    <property type="entry name" value="Lactamase_B"/>
    <property type="match status" value="1"/>
</dbReference>
<feature type="compositionally biased region" description="Basic residues" evidence="6">
    <location>
        <begin position="744"/>
        <end position="754"/>
    </location>
</feature>
<feature type="transmembrane region" description="Helical" evidence="7">
    <location>
        <begin position="328"/>
        <end position="347"/>
    </location>
</feature>
<evidence type="ECO:0000313" key="9">
    <source>
        <dbReference type="EMBL" id="QBI18646.1"/>
    </source>
</evidence>
<evidence type="ECO:0000256" key="4">
    <source>
        <dbReference type="ARBA" id="ARBA00022989"/>
    </source>
</evidence>
<keyword evidence="2" id="KW-1003">Cell membrane</keyword>
<evidence type="ECO:0000256" key="1">
    <source>
        <dbReference type="ARBA" id="ARBA00004651"/>
    </source>
</evidence>
<organism evidence="9 10">
    <name type="scientific">Egibacter rhizosphaerae</name>
    <dbReference type="NCBI Taxonomy" id="1670831"/>
    <lineage>
        <taxon>Bacteria</taxon>
        <taxon>Bacillati</taxon>
        <taxon>Actinomycetota</taxon>
        <taxon>Nitriliruptoria</taxon>
        <taxon>Egibacterales</taxon>
        <taxon>Egibacteraceae</taxon>
        <taxon>Egibacter</taxon>
    </lineage>
</organism>
<reference evidence="9 10" key="1">
    <citation type="submission" date="2019-01" db="EMBL/GenBank/DDBJ databases">
        <title>Egibacter rhizosphaerae EGI 80759T.</title>
        <authorList>
            <person name="Chen D.-D."/>
            <person name="Tian Y."/>
            <person name="Jiao J.-Y."/>
            <person name="Zhang X.-T."/>
            <person name="Zhang Y.-G."/>
            <person name="Zhang Y."/>
            <person name="Xiao M."/>
            <person name="Shu W.-S."/>
            <person name="Li W.-J."/>
        </authorList>
    </citation>
    <scope>NUCLEOTIDE SEQUENCE [LARGE SCALE GENOMIC DNA]</scope>
    <source>
        <strain evidence="9 10">EGI 80759</strain>
    </source>
</reference>
<dbReference type="InterPro" id="IPR001279">
    <property type="entry name" value="Metallo-B-lactamas"/>
</dbReference>
<name>A0A411YBS8_9ACTN</name>
<dbReference type="Proteomes" id="UP000291469">
    <property type="component" value="Chromosome"/>
</dbReference>
<proteinExistence type="predicted"/>
<dbReference type="InterPro" id="IPR004477">
    <property type="entry name" value="ComEC_N"/>
</dbReference>
<accession>A0A411YBS8</accession>
<dbReference type="Gene3D" id="3.60.15.10">
    <property type="entry name" value="Ribonuclease Z/Hydroxyacylglutathione hydrolase-like"/>
    <property type="match status" value="1"/>
</dbReference>